<gene>
    <name evidence="1" type="ORF">LX66_3509</name>
</gene>
<sequence>MKSLLLTIGLLTITLLSYSQNIYQIRADSVRIYNDCDTAEFILENHTQMVPGYLYNKGRGRTEFRRMRFIDLGLGIIAIGDQDTLNLGNSSLGDQFIRNQFSTAQLADYWIKGRGRVDSTFTLGKYKNNAAEDSVLTTDVNGNLKLKYAGETSVNIYNSDGSLTSNRTLTGNNYTLTLTGIGNYNIESSYQYQLAQSAGAPEYSSLQLLPGIASLQTGSNLIPEARIDMQKADSSITFQVAAPGYPISTPTMKYKNGFLFIDKYKNNETEDSVLTTDANGMLKLKYLGSDFYTADGTLTSDRYVNGDSHAIEFNTGTGFFASGQYQGKEYGIGTYERPTQNNGVRVTWGYNEMQVNETAIRFAVSDLYPGIYQFVIQSYGTETGRAQIDAAKIGYQTGAWYNTNPTVPLDVYKAPNNGYTAAMRIVDGNEGAGKVLTSDANGYATWQTPASTMSAASSGTMSITSVSSSTTLDDSQYTILANNTSAITVTLPAAASNTGRIYFIKKVSSNSSSVTVATSGADTIDGTSSYAISTYNKSIQVQSDGNAWYILTAL</sequence>
<keyword evidence="2" id="KW-1185">Reference proteome</keyword>
<evidence type="ECO:0000313" key="1">
    <source>
        <dbReference type="EMBL" id="TWI86257.1"/>
    </source>
</evidence>
<dbReference type="AlphaFoldDB" id="A0A562SY30"/>
<protein>
    <submittedName>
        <fullName evidence="1">Uncharacterized protein</fullName>
    </submittedName>
</protein>
<dbReference type="Proteomes" id="UP000316778">
    <property type="component" value="Unassembled WGS sequence"/>
</dbReference>
<accession>A0A562SY30</accession>
<dbReference type="EMBL" id="VLLG01000004">
    <property type="protein sequence ID" value="TWI86257.1"/>
    <property type="molecule type" value="Genomic_DNA"/>
</dbReference>
<reference evidence="1 2" key="1">
    <citation type="journal article" date="2013" name="Stand. Genomic Sci.">
        <title>Genomic Encyclopedia of Type Strains, Phase I: The one thousand microbial genomes (KMG-I) project.</title>
        <authorList>
            <person name="Kyrpides N.C."/>
            <person name="Woyke T."/>
            <person name="Eisen J.A."/>
            <person name="Garrity G."/>
            <person name="Lilburn T.G."/>
            <person name="Beck B.J."/>
            <person name="Whitman W.B."/>
            <person name="Hugenholtz P."/>
            <person name="Klenk H.P."/>
        </authorList>
    </citation>
    <scope>NUCLEOTIDE SEQUENCE [LARGE SCALE GENOMIC DNA]</scope>
    <source>
        <strain evidence="1 2">DSM 13484</strain>
    </source>
</reference>
<dbReference type="RefSeq" id="WP_211366348.1">
    <property type="nucleotide sequence ID" value="NZ_BAAAFY010000005.1"/>
</dbReference>
<proteinExistence type="predicted"/>
<organism evidence="1 2">
    <name type="scientific">Chitinophaga japonensis</name>
    <name type="common">Flexibacter japonensis</name>
    <dbReference type="NCBI Taxonomy" id="104662"/>
    <lineage>
        <taxon>Bacteria</taxon>
        <taxon>Pseudomonadati</taxon>
        <taxon>Bacteroidota</taxon>
        <taxon>Chitinophagia</taxon>
        <taxon>Chitinophagales</taxon>
        <taxon>Chitinophagaceae</taxon>
        <taxon>Chitinophaga</taxon>
    </lineage>
</organism>
<name>A0A562SY30_CHIJA</name>
<comment type="caution">
    <text evidence="1">The sequence shown here is derived from an EMBL/GenBank/DDBJ whole genome shotgun (WGS) entry which is preliminary data.</text>
</comment>
<evidence type="ECO:0000313" key="2">
    <source>
        <dbReference type="Proteomes" id="UP000316778"/>
    </source>
</evidence>